<evidence type="ECO:0000256" key="3">
    <source>
        <dbReference type="ARBA" id="ARBA00023277"/>
    </source>
</evidence>
<keyword evidence="7" id="KW-1185">Reference proteome</keyword>
<sequence>MLWQTLTLEPYVPYHIMLYIWLPESECTTEIASTKCPQLLYHRVDTDEYTGAGVTVTAVGNNWNLISGTIWTAGDTNTVELRLQDIPLGAEVWVDDVILSRCGMEDFRPVSQRRVDEVRKRTVQLQLGDYGGGPDCTADITMKKHEYPFGGAMWDKCATEPECLKFFKKHFNYATAEQSMKWKESEPELGVYTHTDELVLAAVDKLDLKLRGHTVFWEVPLQVQDWWAMYHRIKRYTNKYGDVTVNDDVDNEMLHGSFFKELGVAPNVDVQTWAYKMMAYLVPGKTLFLNDYCMLVYCGPDITLSSIIKQAKGFPEAKGIGLQSHVAGGKEGLLQMERKIWVTEMDSQDTDLHWRGDAYESFYRAAYASAGVGGMLVWGWARHDGQWRPDQEMVDENFNFLEPGQRIFADDGLLHSEWNSTRHDVYFDDSKVYFDAFPGSYTVEVGDCVGHFKVPLGMGEMTAVADNWKCDDDGNGRRRKVRDLL</sequence>
<dbReference type="InterPro" id="IPR017853">
    <property type="entry name" value="GH"/>
</dbReference>
<comment type="caution">
    <text evidence="6">The sequence shown here is derived from an EMBL/GenBank/DDBJ whole genome shotgun (WGS) entry which is preliminary data.</text>
</comment>
<feature type="domain" description="GH10" evidence="5">
    <location>
        <begin position="144"/>
        <end position="391"/>
    </location>
</feature>
<accession>A0A835ZB14</accession>
<dbReference type="GO" id="GO:0000272">
    <property type="term" value="P:polysaccharide catabolic process"/>
    <property type="evidence" value="ECO:0007669"/>
    <property type="project" value="UniProtKB-KW"/>
</dbReference>
<comment type="similarity">
    <text evidence="1">Belongs to the glycosyl hydrolase 10 (cellulase F) family.</text>
</comment>
<dbReference type="InterPro" id="IPR001000">
    <property type="entry name" value="GH10_dom"/>
</dbReference>
<reference evidence="6" key="1">
    <citation type="submission" date="2021-02" db="EMBL/GenBank/DDBJ databases">
        <title>First Annotated Genome of the Yellow-green Alga Tribonema minus.</title>
        <authorList>
            <person name="Mahan K.M."/>
        </authorList>
    </citation>
    <scope>NUCLEOTIDE SEQUENCE</scope>
    <source>
        <strain evidence="6">UTEX B ZZ1240</strain>
    </source>
</reference>
<evidence type="ECO:0000256" key="1">
    <source>
        <dbReference type="ARBA" id="ARBA00007495"/>
    </source>
</evidence>
<dbReference type="EMBL" id="JAFCMP010000124">
    <property type="protein sequence ID" value="KAG5185628.1"/>
    <property type="molecule type" value="Genomic_DNA"/>
</dbReference>
<dbReference type="Gene3D" id="3.20.20.80">
    <property type="entry name" value="Glycosidases"/>
    <property type="match status" value="1"/>
</dbReference>
<evidence type="ECO:0000256" key="4">
    <source>
        <dbReference type="ARBA" id="ARBA00023326"/>
    </source>
</evidence>
<dbReference type="AlphaFoldDB" id="A0A835ZB14"/>
<keyword evidence="2 6" id="KW-0378">Hydrolase</keyword>
<evidence type="ECO:0000313" key="7">
    <source>
        <dbReference type="Proteomes" id="UP000664859"/>
    </source>
</evidence>
<dbReference type="Pfam" id="PF00331">
    <property type="entry name" value="Glyco_hydro_10"/>
    <property type="match status" value="1"/>
</dbReference>
<evidence type="ECO:0000256" key="2">
    <source>
        <dbReference type="ARBA" id="ARBA00022801"/>
    </source>
</evidence>
<dbReference type="GO" id="GO:0031176">
    <property type="term" value="F:endo-1,4-beta-xylanase activity"/>
    <property type="evidence" value="ECO:0007669"/>
    <property type="project" value="UniProtKB-ARBA"/>
</dbReference>
<dbReference type="SUPFAM" id="SSF51445">
    <property type="entry name" value="(Trans)glycosidases"/>
    <property type="match status" value="1"/>
</dbReference>
<gene>
    <name evidence="6" type="ORF">JKP88DRAFT_311325</name>
</gene>
<evidence type="ECO:0000313" key="6">
    <source>
        <dbReference type="EMBL" id="KAG5185628.1"/>
    </source>
</evidence>
<proteinExistence type="inferred from homology"/>
<dbReference type="Proteomes" id="UP000664859">
    <property type="component" value="Unassembled WGS sequence"/>
</dbReference>
<name>A0A835ZB14_9STRA</name>
<dbReference type="PANTHER" id="PTHR31490">
    <property type="entry name" value="GLYCOSYL HYDROLASE"/>
    <property type="match status" value="1"/>
</dbReference>
<evidence type="ECO:0000259" key="5">
    <source>
        <dbReference type="Pfam" id="PF00331"/>
    </source>
</evidence>
<dbReference type="InterPro" id="IPR044846">
    <property type="entry name" value="GH10"/>
</dbReference>
<dbReference type="OrthoDB" id="612834at2759"/>
<dbReference type="PANTHER" id="PTHR31490:SF1">
    <property type="entry name" value="ENDO-1,4-BETA-XYLANASE 1"/>
    <property type="match status" value="1"/>
</dbReference>
<organism evidence="6 7">
    <name type="scientific">Tribonema minus</name>
    <dbReference type="NCBI Taxonomy" id="303371"/>
    <lineage>
        <taxon>Eukaryota</taxon>
        <taxon>Sar</taxon>
        <taxon>Stramenopiles</taxon>
        <taxon>Ochrophyta</taxon>
        <taxon>PX clade</taxon>
        <taxon>Xanthophyceae</taxon>
        <taxon>Tribonematales</taxon>
        <taxon>Tribonemataceae</taxon>
        <taxon>Tribonema</taxon>
    </lineage>
</organism>
<keyword evidence="3" id="KW-0119">Carbohydrate metabolism</keyword>
<keyword evidence="4" id="KW-0624">Polysaccharide degradation</keyword>
<protein>
    <submittedName>
        <fullName evidence="6">Glycoside hydrolase superfamily</fullName>
    </submittedName>
</protein>